<dbReference type="AlphaFoldDB" id="A0A5N8WIF2"/>
<gene>
    <name evidence="2" type="ORF">FPZ41_00265</name>
    <name evidence="3" type="ORF">FPZ41_00970</name>
</gene>
<evidence type="ECO:0000313" key="3">
    <source>
        <dbReference type="EMBL" id="MPY47233.1"/>
    </source>
</evidence>
<accession>A0A5N8WIF2</accession>
<reference evidence="3 4" key="1">
    <citation type="submission" date="2019-09" db="EMBL/GenBank/DDBJ databases">
        <authorList>
            <person name="Duangmal K."/>
            <person name="Teo W.F.A."/>
            <person name="Lipun K."/>
        </authorList>
    </citation>
    <scope>NUCLEOTIDE SEQUENCE [LARGE SCALE GENOMIC DNA]</scope>
    <source>
        <strain evidence="3 4">K1PN6</strain>
    </source>
</reference>
<keyword evidence="4" id="KW-1185">Reference proteome</keyword>
<keyword evidence="1" id="KW-0472">Membrane</keyword>
<evidence type="ECO:0000256" key="1">
    <source>
        <dbReference type="SAM" id="Phobius"/>
    </source>
</evidence>
<keyword evidence="1" id="KW-1133">Transmembrane helix</keyword>
<feature type="transmembrane region" description="Helical" evidence="1">
    <location>
        <begin position="73"/>
        <end position="90"/>
    </location>
</feature>
<evidence type="ECO:0000313" key="2">
    <source>
        <dbReference type="EMBL" id="MPY47094.1"/>
    </source>
</evidence>
<protein>
    <submittedName>
        <fullName evidence="3">Uncharacterized protein</fullName>
    </submittedName>
</protein>
<dbReference type="Proteomes" id="UP000373149">
    <property type="component" value="Unassembled WGS sequence"/>
</dbReference>
<dbReference type="EMBL" id="VMNX01000001">
    <property type="protein sequence ID" value="MPY47094.1"/>
    <property type="molecule type" value="Genomic_DNA"/>
</dbReference>
<proteinExistence type="predicted"/>
<sequence>MTNNPQTTCRTCVTPIAYVDCPTGGWWAHDTHPADGHDAVLAVGYALGRARLGPRLLNWAEDATTPGWRTWKFWPAAPIVLAALAWMWTVHPRRTLANVRSWREEPKLGPPLEFRPISRRDPQ</sequence>
<name>A0A5N8WIF2_9ACTN</name>
<organism evidence="3 4">
    <name type="scientific">Streptomyces acidicola</name>
    <dbReference type="NCBI Taxonomy" id="2596892"/>
    <lineage>
        <taxon>Bacteria</taxon>
        <taxon>Bacillati</taxon>
        <taxon>Actinomycetota</taxon>
        <taxon>Actinomycetes</taxon>
        <taxon>Kitasatosporales</taxon>
        <taxon>Streptomycetaceae</taxon>
        <taxon>Streptomyces</taxon>
    </lineage>
</organism>
<evidence type="ECO:0000313" key="4">
    <source>
        <dbReference type="Proteomes" id="UP000373149"/>
    </source>
</evidence>
<keyword evidence="1" id="KW-0812">Transmembrane</keyword>
<comment type="caution">
    <text evidence="3">The sequence shown here is derived from an EMBL/GenBank/DDBJ whole genome shotgun (WGS) entry which is preliminary data.</text>
</comment>
<dbReference type="EMBL" id="VMNX01000001">
    <property type="protein sequence ID" value="MPY47233.1"/>
    <property type="molecule type" value="Genomic_DNA"/>
</dbReference>
<dbReference type="RefSeq" id="WP_152857902.1">
    <property type="nucleotide sequence ID" value="NZ_VMNX01000001.1"/>
</dbReference>